<dbReference type="RefSeq" id="WP_231005045.1">
    <property type="nucleotide sequence ID" value="NZ_JAJNEC010000005.1"/>
</dbReference>
<keyword evidence="1" id="KW-0732">Signal</keyword>
<proteinExistence type="predicted"/>
<evidence type="ECO:0000313" key="2">
    <source>
        <dbReference type="EMBL" id="MCD2423787.1"/>
    </source>
</evidence>
<evidence type="ECO:0008006" key="4">
    <source>
        <dbReference type="Google" id="ProtNLM"/>
    </source>
</evidence>
<reference evidence="2 3" key="1">
    <citation type="submission" date="2021-11" db="EMBL/GenBank/DDBJ databases">
        <title>Genomic of Niabella pedocola.</title>
        <authorList>
            <person name="Wu T."/>
        </authorList>
    </citation>
    <scope>NUCLEOTIDE SEQUENCE [LARGE SCALE GENOMIC DNA]</scope>
    <source>
        <strain evidence="2 3">JCM 31011</strain>
    </source>
</reference>
<dbReference type="EMBL" id="JAJNEC010000005">
    <property type="protein sequence ID" value="MCD2423787.1"/>
    <property type="molecule type" value="Genomic_DNA"/>
</dbReference>
<evidence type="ECO:0000313" key="3">
    <source>
        <dbReference type="Proteomes" id="UP001199816"/>
    </source>
</evidence>
<protein>
    <recommendedName>
        <fullName evidence="4">Secreted protein</fullName>
    </recommendedName>
</protein>
<accession>A0ABS8PRT8</accession>
<dbReference type="Proteomes" id="UP001199816">
    <property type="component" value="Unassembled WGS sequence"/>
</dbReference>
<evidence type="ECO:0000256" key="1">
    <source>
        <dbReference type="SAM" id="SignalP"/>
    </source>
</evidence>
<name>A0ABS8PRT8_9BACT</name>
<organism evidence="2 3">
    <name type="scientific">Niabella pedocola</name>
    <dbReference type="NCBI Taxonomy" id="1752077"/>
    <lineage>
        <taxon>Bacteria</taxon>
        <taxon>Pseudomonadati</taxon>
        <taxon>Bacteroidota</taxon>
        <taxon>Chitinophagia</taxon>
        <taxon>Chitinophagales</taxon>
        <taxon>Chitinophagaceae</taxon>
        <taxon>Niabella</taxon>
    </lineage>
</organism>
<gene>
    <name evidence="2" type="ORF">LQ567_13510</name>
</gene>
<feature type="chain" id="PRO_5046152332" description="Secreted protein" evidence="1">
    <location>
        <begin position="25"/>
        <end position="152"/>
    </location>
</feature>
<feature type="signal peptide" evidence="1">
    <location>
        <begin position="1"/>
        <end position="24"/>
    </location>
</feature>
<sequence>MKKKCFPLIVLPLFLAMVSFMPPAGPQNNHSVEKVTAAYTGIPMYGTITSPWKFTSITINPAPAPPAPYQNSVYFKYGSISGNYFKVESVDGCPFYTVNSGAPVTYVPVTSAAHIFGIFFKSEPGCSSTRLLRVSYDNSGSWTPFENFVINL</sequence>
<comment type="caution">
    <text evidence="2">The sequence shown here is derived from an EMBL/GenBank/DDBJ whole genome shotgun (WGS) entry which is preliminary data.</text>
</comment>
<keyword evidence="3" id="KW-1185">Reference proteome</keyword>